<name>A0A0S2M4Q9_9MICC</name>
<dbReference type="InterPro" id="IPR003439">
    <property type="entry name" value="ABC_transporter-like_ATP-bd"/>
</dbReference>
<dbReference type="PANTHER" id="PTHR42711:SF16">
    <property type="entry name" value="ABC TRANSPORTER ATP-BINDING PROTEIN"/>
    <property type="match status" value="1"/>
</dbReference>
<keyword evidence="3" id="KW-0547">Nucleotide-binding</keyword>
<sequence length="334" mass="35414">MTKTLSPALEISGLIKDVGPLPALDGRMKRVVSNISLTAHFGQVTALLGANGAGKTTTIECAQGLQTRTGGSISLLGQDPEKADAALRSRVGVMLQDGGLPPAARPIALLRHVAGLYQNPLSVDALVERLGINEFSDTNIRRLSGGQKQRVALAASLLGNPEVLFLDEPSAGLDPQSRIMVFELIRELRDAGKAIILTTHLLDDAQRLADYVYIVDKGESVAAGTVQELLETSTAAMEHRAMTFEAAPALDVSALLRPGLDCTETRPGSYVLTGPLEPGDLARFGTWCERMRVMPTSVHLASKSLEDVFLAISDGAATVARVSSDRNSHSTVIS</sequence>
<dbReference type="GO" id="GO:0005524">
    <property type="term" value="F:ATP binding"/>
    <property type="evidence" value="ECO:0007669"/>
    <property type="project" value="UniProtKB-KW"/>
</dbReference>
<accession>A0A0S2M4Q9</accession>
<dbReference type="GO" id="GO:0046677">
    <property type="term" value="P:response to antibiotic"/>
    <property type="evidence" value="ECO:0007669"/>
    <property type="project" value="UniProtKB-KW"/>
</dbReference>
<dbReference type="SUPFAM" id="SSF52540">
    <property type="entry name" value="P-loop containing nucleoside triphosphate hydrolases"/>
    <property type="match status" value="1"/>
</dbReference>
<protein>
    <submittedName>
        <fullName evidence="7">ABC transporter</fullName>
    </submittedName>
</protein>
<evidence type="ECO:0000256" key="1">
    <source>
        <dbReference type="ARBA" id="ARBA00004202"/>
    </source>
</evidence>
<keyword evidence="4" id="KW-0067">ATP-binding</keyword>
<evidence type="ECO:0000256" key="4">
    <source>
        <dbReference type="ARBA" id="ARBA00022840"/>
    </source>
</evidence>
<dbReference type="PROSITE" id="PS50893">
    <property type="entry name" value="ABC_TRANSPORTER_2"/>
    <property type="match status" value="1"/>
</dbReference>
<gene>
    <name evidence="7" type="ORF">AS189_11115</name>
</gene>
<dbReference type="EMBL" id="CP013200">
    <property type="protein sequence ID" value="ALO68496.1"/>
    <property type="molecule type" value="Genomic_DNA"/>
</dbReference>
<evidence type="ECO:0000313" key="7">
    <source>
        <dbReference type="EMBL" id="ALO68496.1"/>
    </source>
</evidence>
<dbReference type="InterPro" id="IPR050763">
    <property type="entry name" value="ABC_transporter_ATP-binding"/>
</dbReference>
<comment type="subcellular location">
    <subcellularLocation>
        <location evidence="1">Cell membrane</location>
        <topology evidence="1">Peripheral membrane protein</topology>
    </subcellularLocation>
</comment>
<evidence type="ECO:0000256" key="5">
    <source>
        <dbReference type="ARBA" id="ARBA00023251"/>
    </source>
</evidence>
<evidence type="ECO:0000313" key="8">
    <source>
        <dbReference type="Proteomes" id="UP000059574"/>
    </source>
</evidence>
<evidence type="ECO:0000256" key="3">
    <source>
        <dbReference type="ARBA" id="ARBA00022741"/>
    </source>
</evidence>
<dbReference type="PANTHER" id="PTHR42711">
    <property type="entry name" value="ABC TRANSPORTER ATP-BINDING PROTEIN"/>
    <property type="match status" value="1"/>
</dbReference>
<organism evidence="7 8">
    <name type="scientific">Arthrobacter alpinus</name>
    <dbReference type="NCBI Taxonomy" id="656366"/>
    <lineage>
        <taxon>Bacteria</taxon>
        <taxon>Bacillati</taxon>
        <taxon>Actinomycetota</taxon>
        <taxon>Actinomycetes</taxon>
        <taxon>Micrococcales</taxon>
        <taxon>Micrococcaceae</taxon>
        <taxon>Arthrobacter</taxon>
    </lineage>
</organism>
<keyword evidence="2" id="KW-0813">Transport</keyword>
<dbReference type="Pfam" id="PF00005">
    <property type="entry name" value="ABC_tran"/>
    <property type="match status" value="1"/>
</dbReference>
<dbReference type="GO" id="GO:0016887">
    <property type="term" value="F:ATP hydrolysis activity"/>
    <property type="evidence" value="ECO:0007669"/>
    <property type="project" value="InterPro"/>
</dbReference>
<dbReference type="RefSeq" id="WP_062293495.1">
    <property type="nucleotide sequence ID" value="NZ_CP013200.1"/>
</dbReference>
<dbReference type="CDD" id="cd03230">
    <property type="entry name" value="ABC_DR_subfamily_A"/>
    <property type="match status" value="1"/>
</dbReference>
<feature type="domain" description="ABC transporter" evidence="6">
    <location>
        <begin position="9"/>
        <end position="242"/>
    </location>
</feature>
<dbReference type="InterPro" id="IPR003593">
    <property type="entry name" value="AAA+_ATPase"/>
</dbReference>
<dbReference type="InterPro" id="IPR027417">
    <property type="entry name" value="P-loop_NTPase"/>
</dbReference>
<dbReference type="Proteomes" id="UP000059574">
    <property type="component" value="Chromosome"/>
</dbReference>
<dbReference type="AlphaFoldDB" id="A0A0S2M4Q9"/>
<reference evidence="8" key="1">
    <citation type="submission" date="2015-11" db="EMBL/GenBank/DDBJ databases">
        <authorList>
            <person name="Kumar R."/>
            <person name="Singh D."/>
            <person name="Swarnkar M.K."/>
            <person name="Singh A.K."/>
            <person name="Kumar S."/>
        </authorList>
    </citation>
    <scope>NUCLEOTIDE SEQUENCE [LARGE SCALE GENOMIC DNA]</scope>
    <source>
        <strain evidence="8">ERGS4:06</strain>
    </source>
</reference>
<proteinExistence type="predicted"/>
<dbReference type="InterPro" id="IPR017871">
    <property type="entry name" value="ABC_transporter-like_CS"/>
</dbReference>
<dbReference type="PROSITE" id="PS00211">
    <property type="entry name" value="ABC_TRANSPORTER_1"/>
    <property type="match status" value="1"/>
</dbReference>
<evidence type="ECO:0000259" key="6">
    <source>
        <dbReference type="PROSITE" id="PS50893"/>
    </source>
</evidence>
<dbReference type="Gene3D" id="3.40.50.300">
    <property type="entry name" value="P-loop containing nucleotide triphosphate hydrolases"/>
    <property type="match status" value="1"/>
</dbReference>
<dbReference type="GO" id="GO:0005886">
    <property type="term" value="C:plasma membrane"/>
    <property type="evidence" value="ECO:0007669"/>
    <property type="project" value="UniProtKB-SubCell"/>
</dbReference>
<reference evidence="7 8" key="2">
    <citation type="journal article" date="2016" name="J. Biotechnol.">
        <title>Complete genome sequence of Arthrobacter alpinus ERGS4:06, a yellow pigmented bacterium tolerant to cold and radiations isolated from Sikkim Himalaya.</title>
        <authorList>
            <person name="Kumar R."/>
            <person name="Singh D."/>
            <person name="Swarnkar M.K."/>
            <person name="Singh A.K."/>
            <person name="Kumar S."/>
        </authorList>
    </citation>
    <scope>NUCLEOTIDE SEQUENCE [LARGE SCALE GENOMIC DNA]</scope>
    <source>
        <strain evidence="7 8">ERGS4:06</strain>
    </source>
</reference>
<evidence type="ECO:0000256" key="2">
    <source>
        <dbReference type="ARBA" id="ARBA00022448"/>
    </source>
</evidence>
<keyword evidence="5" id="KW-0046">Antibiotic resistance</keyword>
<dbReference type="SMART" id="SM00382">
    <property type="entry name" value="AAA"/>
    <property type="match status" value="1"/>
</dbReference>